<dbReference type="Pfam" id="PF00724">
    <property type="entry name" value="Oxidored_FMN"/>
    <property type="match status" value="1"/>
</dbReference>
<dbReference type="SUPFAM" id="SSF51395">
    <property type="entry name" value="FMN-linked oxidoreductases"/>
    <property type="match status" value="1"/>
</dbReference>
<dbReference type="Gene3D" id="3.20.20.70">
    <property type="entry name" value="Aldolase class I"/>
    <property type="match status" value="1"/>
</dbReference>
<accession>A0A2H3DG35</accession>
<keyword evidence="3" id="KW-1185">Reference proteome</keyword>
<protein>
    <submittedName>
        <fullName evidence="2">FMN-linked oxidoreductase</fullName>
    </submittedName>
</protein>
<evidence type="ECO:0000313" key="2">
    <source>
        <dbReference type="EMBL" id="PBK86416.1"/>
    </source>
</evidence>
<reference evidence="3" key="1">
    <citation type="journal article" date="2017" name="Nat. Ecol. Evol.">
        <title>Genome expansion and lineage-specific genetic innovations in the forest pathogenic fungi Armillaria.</title>
        <authorList>
            <person name="Sipos G."/>
            <person name="Prasanna A.N."/>
            <person name="Walter M.C."/>
            <person name="O'Connor E."/>
            <person name="Balint B."/>
            <person name="Krizsan K."/>
            <person name="Kiss B."/>
            <person name="Hess J."/>
            <person name="Varga T."/>
            <person name="Slot J."/>
            <person name="Riley R."/>
            <person name="Boka B."/>
            <person name="Rigling D."/>
            <person name="Barry K."/>
            <person name="Lee J."/>
            <person name="Mihaltcheva S."/>
            <person name="LaButti K."/>
            <person name="Lipzen A."/>
            <person name="Waldron R."/>
            <person name="Moloney N.M."/>
            <person name="Sperisen C."/>
            <person name="Kredics L."/>
            <person name="Vagvoelgyi C."/>
            <person name="Patrignani A."/>
            <person name="Fitzpatrick D."/>
            <person name="Nagy I."/>
            <person name="Doyle S."/>
            <person name="Anderson J.B."/>
            <person name="Grigoriev I.V."/>
            <person name="Gueldener U."/>
            <person name="Muensterkoetter M."/>
            <person name="Nagy L.G."/>
        </authorList>
    </citation>
    <scope>NUCLEOTIDE SEQUENCE [LARGE SCALE GENOMIC DNA]</scope>
    <source>
        <strain evidence="3">Ar21-2</strain>
    </source>
</reference>
<sequence length="380" mass="41698">MSNLKAFFRPLKFGPITLKNRIFMAPMTRNRSVPTNVPNSINVEYYRQRAEGGAGLIITEGILITQQGSEWQNAPGIWSQDQVRGWKNVTDAVHEQGGVIFAQLWHLGHVSHPDAPEQIASGQPVYAPSAIVAQGGKFRFLPGEPGYVTPTAIDDPQALLAQWKQAAVNAKESGFDGVEIHGANGYLVHQFLDSTSNHRTDKWGGSVENRARFALEVVKTAVDVWGPERVGIKLNPAGGNNDIGMPIQETLDTFRYLISELDKLGIAYVTLMRYVEAFDATGRGTKHDVIDAYSSLLKNPATRVFGNASFTGEEAARYIEDGKVDGVVFGIPWIANPDFAKRLENGKALEGNIDFATLYGRGGLEVDERKGYVDYPVATY</sequence>
<dbReference type="OMA" id="QLWHLGH"/>
<name>A0A2H3DG35_ARMGA</name>
<organism evidence="2 3">
    <name type="scientific">Armillaria gallica</name>
    <name type="common">Bulbous honey fungus</name>
    <name type="synonym">Armillaria bulbosa</name>
    <dbReference type="NCBI Taxonomy" id="47427"/>
    <lineage>
        <taxon>Eukaryota</taxon>
        <taxon>Fungi</taxon>
        <taxon>Dikarya</taxon>
        <taxon>Basidiomycota</taxon>
        <taxon>Agaricomycotina</taxon>
        <taxon>Agaricomycetes</taxon>
        <taxon>Agaricomycetidae</taxon>
        <taxon>Agaricales</taxon>
        <taxon>Marasmiineae</taxon>
        <taxon>Physalacriaceae</taxon>
        <taxon>Armillaria</taxon>
    </lineage>
</organism>
<dbReference type="OrthoDB" id="276546at2759"/>
<dbReference type="AlphaFoldDB" id="A0A2H3DG35"/>
<dbReference type="InterPro" id="IPR001155">
    <property type="entry name" value="OxRdtase_FMN_N"/>
</dbReference>
<dbReference type="CDD" id="cd02933">
    <property type="entry name" value="OYE_like_FMN"/>
    <property type="match status" value="1"/>
</dbReference>
<gene>
    <name evidence="2" type="ORF">ARMGADRAFT_1017401</name>
</gene>
<dbReference type="InterPro" id="IPR013785">
    <property type="entry name" value="Aldolase_TIM"/>
</dbReference>
<feature type="domain" description="NADH:flavin oxidoreductase/NADH oxidase N-terminal" evidence="1">
    <location>
        <begin position="7"/>
        <end position="349"/>
    </location>
</feature>
<dbReference type="InParanoid" id="A0A2H3DG35"/>
<dbReference type="InterPro" id="IPR045247">
    <property type="entry name" value="Oye-like"/>
</dbReference>
<dbReference type="PANTHER" id="PTHR22893">
    <property type="entry name" value="NADH OXIDOREDUCTASE-RELATED"/>
    <property type="match status" value="1"/>
</dbReference>
<dbReference type="EMBL" id="KZ293684">
    <property type="protein sequence ID" value="PBK86416.1"/>
    <property type="molecule type" value="Genomic_DNA"/>
</dbReference>
<dbReference type="Proteomes" id="UP000217790">
    <property type="component" value="Unassembled WGS sequence"/>
</dbReference>
<dbReference type="PANTHER" id="PTHR22893:SF91">
    <property type="entry name" value="NADPH DEHYDROGENASE 2-RELATED"/>
    <property type="match status" value="1"/>
</dbReference>
<proteinExistence type="predicted"/>
<evidence type="ECO:0000259" key="1">
    <source>
        <dbReference type="Pfam" id="PF00724"/>
    </source>
</evidence>
<dbReference type="STRING" id="47427.A0A2H3DG35"/>
<dbReference type="GO" id="GO:0016491">
    <property type="term" value="F:oxidoreductase activity"/>
    <property type="evidence" value="ECO:0007669"/>
    <property type="project" value="InterPro"/>
</dbReference>
<dbReference type="GO" id="GO:0010181">
    <property type="term" value="F:FMN binding"/>
    <property type="evidence" value="ECO:0007669"/>
    <property type="project" value="InterPro"/>
</dbReference>
<evidence type="ECO:0000313" key="3">
    <source>
        <dbReference type="Proteomes" id="UP000217790"/>
    </source>
</evidence>